<evidence type="ECO:0000256" key="1">
    <source>
        <dbReference type="SAM" id="MobiDB-lite"/>
    </source>
</evidence>
<feature type="compositionally biased region" description="Low complexity" evidence="1">
    <location>
        <begin position="538"/>
        <end position="552"/>
    </location>
</feature>
<feature type="region of interest" description="Disordered" evidence="1">
    <location>
        <begin position="70"/>
        <end position="101"/>
    </location>
</feature>
<feature type="region of interest" description="Disordered" evidence="1">
    <location>
        <begin position="538"/>
        <end position="574"/>
    </location>
</feature>
<dbReference type="Proteomes" id="UP000015101">
    <property type="component" value="Unassembled WGS sequence"/>
</dbReference>
<dbReference type="AlphaFoldDB" id="T1ES89"/>
<reference evidence="3" key="3">
    <citation type="submission" date="2015-06" db="UniProtKB">
        <authorList>
            <consortium name="EnsemblMetazoa"/>
        </authorList>
    </citation>
    <scope>IDENTIFICATION</scope>
</reference>
<evidence type="ECO:0000313" key="2">
    <source>
        <dbReference type="EMBL" id="ESN98663.1"/>
    </source>
</evidence>
<keyword evidence="4" id="KW-1185">Reference proteome</keyword>
<reference evidence="4" key="1">
    <citation type="submission" date="2012-12" db="EMBL/GenBank/DDBJ databases">
        <authorList>
            <person name="Hellsten U."/>
            <person name="Grimwood J."/>
            <person name="Chapman J.A."/>
            <person name="Shapiro H."/>
            <person name="Aerts A."/>
            <person name="Otillar R.P."/>
            <person name="Terry A.Y."/>
            <person name="Boore J.L."/>
            <person name="Simakov O."/>
            <person name="Marletaz F."/>
            <person name="Cho S.-J."/>
            <person name="Edsinger-Gonzales E."/>
            <person name="Havlak P."/>
            <person name="Kuo D.-H."/>
            <person name="Larsson T."/>
            <person name="Lv J."/>
            <person name="Arendt D."/>
            <person name="Savage R."/>
            <person name="Osoegawa K."/>
            <person name="de Jong P."/>
            <person name="Lindberg D.R."/>
            <person name="Seaver E.C."/>
            <person name="Weisblat D.A."/>
            <person name="Putnam N.H."/>
            <person name="Grigoriev I.V."/>
            <person name="Rokhsar D.S."/>
        </authorList>
    </citation>
    <scope>NUCLEOTIDE SEQUENCE</scope>
</reference>
<dbReference type="GeneID" id="20199439"/>
<reference evidence="2 4" key="2">
    <citation type="journal article" date="2013" name="Nature">
        <title>Insights into bilaterian evolution from three spiralian genomes.</title>
        <authorList>
            <person name="Simakov O."/>
            <person name="Marletaz F."/>
            <person name="Cho S.J."/>
            <person name="Edsinger-Gonzales E."/>
            <person name="Havlak P."/>
            <person name="Hellsten U."/>
            <person name="Kuo D.H."/>
            <person name="Larsson T."/>
            <person name="Lv J."/>
            <person name="Arendt D."/>
            <person name="Savage R."/>
            <person name="Osoegawa K."/>
            <person name="de Jong P."/>
            <person name="Grimwood J."/>
            <person name="Chapman J.A."/>
            <person name="Shapiro H."/>
            <person name="Aerts A."/>
            <person name="Otillar R.P."/>
            <person name="Terry A.Y."/>
            <person name="Boore J.L."/>
            <person name="Grigoriev I.V."/>
            <person name="Lindberg D.R."/>
            <person name="Seaver E.C."/>
            <person name="Weisblat D.A."/>
            <person name="Putnam N.H."/>
            <person name="Rokhsar D.S."/>
        </authorList>
    </citation>
    <scope>NUCLEOTIDE SEQUENCE</scope>
</reference>
<accession>T1ES89</accession>
<dbReference type="CTD" id="20199439"/>
<protein>
    <submittedName>
        <fullName evidence="2 3">Uncharacterized protein</fullName>
    </submittedName>
</protein>
<feature type="compositionally biased region" description="Acidic residues" evidence="1">
    <location>
        <begin position="628"/>
        <end position="641"/>
    </location>
</feature>
<organism evidence="3 4">
    <name type="scientific">Helobdella robusta</name>
    <name type="common">Californian leech</name>
    <dbReference type="NCBI Taxonomy" id="6412"/>
    <lineage>
        <taxon>Eukaryota</taxon>
        <taxon>Metazoa</taxon>
        <taxon>Spiralia</taxon>
        <taxon>Lophotrochozoa</taxon>
        <taxon>Annelida</taxon>
        <taxon>Clitellata</taxon>
        <taxon>Hirudinea</taxon>
        <taxon>Rhynchobdellida</taxon>
        <taxon>Glossiphoniidae</taxon>
        <taxon>Helobdella</taxon>
    </lineage>
</organism>
<dbReference type="EMBL" id="AMQM01001035">
    <property type="status" value="NOT_ANNOTATED_CDS"/>
    <property type="molecule type" value="Genomic_DNA"/>
</dbReference>
<dbReference type="InParanoid" id="T1ES89"/>
<feature type="compositionally biased region" description="Basic and acidic residues" evidence="1">
    <location>
        <begin position="71"/>
        <end position="84"/>
    </location>
</feature>
<feature type="compositionally biased region" description="Low complexity" evidence="1">
    <location>
        <begin position="672"/>
        <end position="690"/>
    </location>
</feature>
<gene>
    <name evidence="3" type="primary">20199439</name>
    <name evidence="2" type="ORF">HELRODRAFT_162112</name>
</gene>
<evidence type="ECO:0000313" key="3">
    <source>
        <dbReference type="EnsemblMetazoa" id="HelroP162112"/>
    </source>
</evidence>
<dbReference type="RefSeq" id="XP_009022658.1">
    <property type="nucleotide sequence ID" value="XM_009024410.1"/>
</dbReference>
<dbReference type="EMBL" id="KB097143">
    <property type="protein sequence ID" value="ESN98663.1"/>
    <property type="molecule type" value="Genomic_DNA"/>
</dbReference>
<feature type="region of interest" description="Disordered" evidence="1">
    <location>
        <begin position="628"/>
        <end position="695"/>
    </location>
</feature>
<dbReference type="EnsemblMetazoa" id="HelroT162112">
    <property type="protein sequence ID" value="HelroP162112"/>
    <property type="gene ID" value="HelroG162112"/>
</dbReference>
<dbReference type="KEGG" id="hro:HELRODRAFT_162112"/>
<proteinExistence type="predicted"/>
<dbReference type="HOGENOM" id="CLU_347258_0_0_1"/>
<sequence length="813" mass="91444">MQAIKVYGISECIQAKTLTECEQFRIQYLELFNVVSYCSILIINRDDNTPVVSHNNKNQFRYVLYHAQHSNHNDRNNHNDHNLFNDDTNTTRLQHHQPQKQPLQYQFLQQQQLQQPSQNWQRRNQRFINRLCCCLKCCQHGENFPTKMASTLSTNCNKTNNNFPFMAPSDDHEITLFLSCNDNNINTSINKNIKNNFNNCNSNNVADDTTPREISFQHFTVDNDDDSYCQGHSEDGGHDYDAGRNLMGLRSFRGGYQKCEMCSTETNEQRGNILICNKYKINCGECQAFCNNNNNNNNNDDISICNKNNCNDSNIDDNDVICNNKRSIISSFKPGTAKSDCSLNETNINNFCSSTCIRCKHENYKHNIVDNNVDNIEECKDIVLRNTNCLPEILYDHNKHLKSLQRDKIINTFNSPSNVCNNNITNNNSNSINNNNISNFNAINISSNITCSSSPFSSNSNSGCSSCCYICSHAYTTPSITATTLTTTNKIFSNVIKINIANNVCTSKNNTIENGIPMNNDNIRNMNIYSLTNKTISSPSSQTTTTTTTFSSEPLHLLTSPLPTRHPSNPTDPGNVEMCCYSKFDIGSRYSNRLDTTTGSLVSRYLDDSTGALEFQDVNAVCQCADDDKADDDSVGDDGDDDRAKSNENVDNGIKNGFRINRKKAEQKPKSSKNIVTTSSSNNKSNNSSDHTSHSSKIRFKTLLESFTSRFTKFHKSPSIDTFNKFIRRDDDLAESSTILQNPQTSGECCKNKNVECGRRCGGSCSSGRAGSSRYSSLKMRSDYAPLCEACFVKNYDAFQFDEVSKGKIKTGV</sequence>
<evidence type="ECO:0000313" key="4">
    <source>
        <dbReference type="Proteomes" id="UP000015101"/>
    </source>
</evidence>
<name>T1ES89_HELRO</name>